<dbReference type="Proteomes" id="UP000838686">
    <property type="component" value="Unassembled WGS sequence"/>
</dbReference>
<evidence type="ECO:0000313" key="1">
    <source>
        <dbReference type="EMBL" id="CAH1190019.1"/>
    </source>
</evidence>
<reference evidence="1" key="1">
    <citation type="submission" date="2022-01" db="EMBL/GenBank/DDBJ databases">
        <authorList>
            <person name="Criscuolo A."/>
        </authorList>
    </citation>
    <scope>NUCLEOTIDE SEQUENCE</scope>
    <source>
        <strain evidence="1">CIP111893</strain>
    </source>
</reference>
<comment type="caution">
    <text evidence="1">The sequence shown here is derived from an EMBL/GenBank/DDBJ whole genome shotgun (WGS) entry which is preliminary data.</text>
</comment>
<gene>
    <name evidence="1" type="primary">yheD_1</name>
    <name evidence="1" type="ORF">PAECIP111893_00103</name>
</gene>
<keyword evidence="2" id="KW-1185">Reference proteome</keyword>
<dbReference type="InterPro" id="IPR013815">
    <property type="entry name" value="ATP_grasp_subdomain_1"/>
</dbReference>
<name>A0ABM9BLT8_9BACL</name>
<dbReference type="InterPro" id="IPR026838">
    <property type="entry name" value="YheC/D"/>
</dbReference>
<evidence type="ECO:0000313" key="2">
    <source>
        <dbReference type="Proteomes" id="UP000838686"/>
    </source>
</evidence>
<accession>A0ABM9BLT8</accession>
<proteinExistence type="predicted"/>
<dbReference type="EMBL" id="CAKMMF010000001">
    <property type="protein sequence ID" value="CAH1190019.1"/>
    <property type="molecule type" value="Genomic_DNA"/>
</dbReference>
<dbReference type="Gene3D" id="3.30.470.20">
    <property type="entry name" value="ATP-grasp fold, B domain"/>
    <property type="match status" value="1"/>
</dbReference>
<dbReference type="Pfam" id="PF14398">
    <property type="entry name" value="ATPgrasp_YheCD"/>
    <property type="match status" value="1"/>
</dbReference>
<sequence>MKGEVVMGEGQGRQLASKWAKTEVLLSHSQIAPHIPPTRIFSPASLRTMLQSHGMVVIKPVCGAGGHGVIKVSKEGGGYSHTYFSSTRRFSSFDGLYQSLNTLRKGRKYLIQKGIRLATISGRPIDYRVKHVKQPDGRWLITAIVGRLARKGLFVTNLCRGGTSLTGSQGIRQSVSARAVSGKKREMRMLTKLATQMLENRFPGIGQLGFDYGIDKSGKLWIFEVNTRPQ</sequence>
<protein>
    <submittedName>
        <fullName evidence="1">Endospore coat-associated protein YheD</fullName>
    </submittedName>
</protein>
<dbReference type="SUPFAM" id="SSF56059">
    <property type="entry name" value="Glutathione synthetase ATP-binding domain-like"/>
    <property type="match status" value="1"/>
</dbReference>
<organism evidence="1 2">
    <name type="scientific">Paenibacillus plantiphilus</name>
    <dbReference type="NCBI Taxonomy" id="2905650"/>
    <lineage>
        <taxon>Bacteria</taxon>
        <taxon>Bacillati</taxon>
        <taxon>Bacillota</taxon>
        <taxon>Bacilli</taxon>
        <taxon>Bacillales</taxon>
        <taxon>Paenibacillaceae</taxon>
        <taxon>Paenibacillus</taxon>
    </lineage>
</organism>
<dbReference type="Gene3D" id="3.30.1490.20">
    <property type="entry name" value="ATP-grasp fold, A domain"/>
    <property type="match status" value="1"/>
</dbReference>